<evidence type="ECO:0000256" key="11">
    <source>
        <dbReference type="ARBA" id="ARBA00033056"/>
    </source>
</evidence>
<evidence type="ECO:0000256" key="4">
    <source>
        <dbReference type="ARBA" id="ARBA00013297"/>
    </source>
</evidence>
<evidence type="ECO:0000313" key="14">
    <source>
        <dbReference type="EMBL" id="MDA7426016.1"/>
    </source>
</evidence>
<dbReference type="Pfam" id="PF00293">
    <property type="entry name" value="NUDIX"/>
    <property type="match status" value="1"/>
</dbReference>
<keyword evidence="15" id="KW-1185">Reference proteome</keyword>
<dbReference type="Gene3D" id="3.10.490.10">
    <property type="entry name" value="Gamma-glutamyl cyclotransferase-like"/>
    <property type="match status" value="1"/>
</dbReference>
<dbReference type="InterPro" id="IPR013024">
    <property type="entry name" value="GGCT-like"/>
</dbReference>
<evidence type="ECO:0000313" key="15">
    <source>
        <dbReference type="Proteomes" id="UP001210720"/>
    </source>
</evidence>
<dbReference type="InterPro" id="IPR015797">
    <property type="entry name" value="NUDIX_hydrolase-like_dom_sf"/>
</dbReference>
<dbReference type="PROSITE" id="PS00893">
    <property type="entry name" value="NUDIX_BOX"/>
    <property type="match status" value="1"/>
</dbReference>
<gene>
    <name evidence="14" type="ORF">PFY00_14880</name>
</gene>
<accession>A0ABT4XVP9</accession>
<evidence type="ECO:0000256" key="5">
    <source>
        <dbReference type="ARBA" id="ARBA00022723"/>
    </source>
</evidence>
<organism evidence="14 15">
    <name type="scientific">Thalassococcus lentus</name>
    <dbReference type="NCBI Taxonomy" id="1210524"/>
    <lineage>
        <taxon>Bacteria</taxon>
        <taxon>Pseudomonadati</taxon>
        <taxon>Pseudomonadota</taxon>
        <taxon>Alphaproteobacteria</taxon>
        <taxon>Rhodobacterales</taxon>
        <taxon>Roseobacteraceae</taxon>
        <taxon>Thalassococcus</taxon>
    </lineage>
</organism>
<feature type="domain" description="Nudix hydrolase" evidence="13">
    <location>
        <begin position="216"/>
        <end position="356"/>
    </location>
</feature>
<evidence type="ECO:0000256" key="6">
    <source>
        <dbReference type="ARBA" id="ARBA00022801"/>
    </source>
</evidence>
<comment type="catalytic activity">
    <reaction evidence="12">
        <text>ADP-D-ribose + H2O = D-ribose 5-phosphate + AMP + 2 H(+)</text>
        <dbReference type="Rhea" id="RHEA:10412"/>
        <dbReference type="ChEBI" id="CHEBI:15377"/>
        <dbReference type="ChEBI" id="CHEBI:15378"/>
        <dbReference type="ChEBI" id="CHEBI:57967"/>
        <dbReference type="ChEBI" id="CHEBI:78346"/>
        <dbReference type="ChEBI" id="CHEBI:456215"/>
        <dbReference type="EC" id="3.6.1.13"/>
    </reaction>
</comment>
<evidence type="ECO:0000259" key="13">
    <source>
        <dbReference type="PROSITE" id="PS51462"/>
    </source>
</evidence>
<keyword evidence="5" id="KW-0479">Metal-binding</keyword>
<dbReference type="CDD" id="cd24155">
    <property type="entry name" value="NUDIX_ADPRase"/>
    <property type="match status" value="1"/>
</dbReference>
<dbReference type="Gene3D" id="3.90.79.10">
    <property type="entry name" value="Nucleoside Triphosphate Pyrophosphohydrolase"/>
    <property type="match status" value="1"/>
</dbReference>
<evidence type="ECO:0000256" key="7">
    <source>
        <dbReference type="ARBA" id="ARBA00022842"/>
    </source>
</evidence>
<dbReference type="SUPFAM" id="SSF55811">
    <property type="entry name" value="Nudix"/>
    <property type="match status" value="1"/>
</dbReference>
<evidence type="ECO:0000256" key="8">
    <source>
        <dbReference type="ARBA" id="ARBA00025164"/>
    </source>
</evidence>
<proteinExistence type="inferred from homology"/>
<name>A0ABT4XVP9_9RHOB</name>
<evidence type="ECO:0000256" key="10">
    <source>
        <dbReference type="ARBA" id="ARBA00030308"/>
    </source>
</evidence>
<dbReference type="InterPro" id="IPR000086">
    <property type="entry name" value="NUDIX_hydrolase_dom"/>
</dbReference>
<dbReference type="Proteomes" id="UP001210720">
    <property type="component" value="Unassembled WGS sequence"/>
</dbReference>
<dbReference type="CDD" id="cd06661">
    <property type="entry name" value="GGCT_like"/>
    <property type="match status" value="1"/>
</dbReference>
<dbReference type="PANTHER" id="PTHR11839:SF5">
    <property type="entry name" value="ADP-RIBOSE PYROPHOSPHATASE"/>
    <property type="match status" value="1"/>
</dbReference>
<reference evidence="14 15" key="1">
    <citation type="submission" date="2023-01" db="EMBL/GenBank/DDBJ databases">
        <title>Thalassococcus onchidii sp. nov., isolated from a marine invertebrate from the South China Sea.</title>
        <authorList>
            <person name="Xu S."/>
            <person name="Liu Z."/>
            <person name="Xu Y."/>
        </authorList>
    </citation>
    <scope>NUCLEOTIDE SEQUENCE [LARGE SCALE GENOMIC DNA]</scope>
    <source>
        <strain evidence="14 15">KCTC 32084</strain>
    </source>
</reference>
<keyword evidence="7" id="KW-0460">Magnesium</keyword>
<evidence type="ECO:0000256" key="1">
    <source>
        <dbReference type="ARBA" id="ARBA00001946"/>
    </source>
</evidence>
<dbReference type="RefSeq" id="WP_271433400.1">
    <property type="nucleotide sequence ID" value="NZ_JAQIOY010000006.1"/>
</dbReference>
<dbReference type="EC" id="3.6.1.13" evidence="3"/>
<dbReference type="InterPro" id="IPR020084">
    <property type="entry name" value="NUDIX_hydrolase_CS"/>
</dbReference>
<dbReference type="EMBL" id="JAQIOY010000006">
    <property type="protein sequence ID" value="MDA7426016.1"/>
    <property type="molecule type" value="Genomic_DNA"/>
</dbReference>
<dbReference type="PROSITE" id="PS51462">
    <property type="entry name" value="NUDIX"/>
    <property type="match status" value="1"/>
</dbReference>
<sequence>MFFYGTLRHDPLLKRVMGCSAPDIVPAVLPDHAVNWVAGEAFPMIQKSPGSEALGVVLRNPTPEQIARLDFYEGGFAYDLETVQVQTEAGTQSAQVFFPQPGLWSPGDPWSLQDWIDEWSGVSMDAARSIMAQYGKISRAEAQNLLPYLRSRAWAQKLAEDTAPCTVRYNPAPEDVTLLPETRGGYDGFFRLRPLTLQHRQFAGGQGPVIKREAFVAYDAALVLPYDPVLDSVLLIEQLRYGPICRNDSAPWVLEPVAGLVDAGEDPEQTARREAEEEAGLTMGALLKINKVYPSPGYSSEFFHCYLGLCDLSGREAQLGGLDSEAEDIRSHVVSFDEAMALVETGEINAAPLAMMLYWLAARREDLRANQS</sequence>
<comment type="function">
    <text evidence="8">Acts on ADP-mannose and ADP-glucose as well as ADP-ribose. Prevents glycogen biosynthesis. The reaction catalyzed by this enzyme is a limiting step of the gluconeogenic process.</text>
</comment>
<evidence type="ECO:0000256" key="12">
    <source>
        <dbReference type="ARBA" id="ARBA00049546"/>
    </source>
</evidence>
<dbReference type="PANTHER" id="PTHR11839">
    <property type="entry name" value="UDP/ADP-SUGAR PYROPHOSPHATASE"/>
    <property type="match status" value="1"/>
</dbReference>
<dbReference type="Pfam" id="PF06094">
    <property type="entry name" value="GGACT"/>
    <property type="match status" value="1"/>
</dbReference>
<dbReference type="NCBIfam" id="TIGR00052">
    <property type="entry name" value="nudix-type nucleoside diphosphatase, YffH/AdpP family"/>
    <property type="match status" value="1"/>
</dbReference>
<evidence type="ECO:0000256" key="2">
    <source>
        <dbReference type="ARBA" id="ARBA00007482"/>
    </source>
</evidence>
<keyword evidence="6" id="KW-0378">Hydrolase</keyword>
<comment type="caution">
    <text evidence="14">The sequence shown here is derived from an EMBL/GenBank/DDBJ whole genome shotgun (WGS) entry which is preliminary data.</text>
</comment>
<dbReference type="InterPro" id="IPR036568">
    <property type="entry name" value="GGCT-like_sf"/>
</dbReference>
<dbReference type="InterPro" id="IPR004385">
    <property type="entry name" value="NDP_pyrophosphatase"/>
</dbReference>
<protein>
    <recommendedName>
        <fullName evidence="4">ADP-ribose pyrophosphatase</fullName>
        <ecNumber evidence="3">3.6.1.13</ecNumber>
    </recommendedName>
    <alternativeName>
        <fullName evidence="9">ADP-ribose diphosphatase</fullName>
    </alternativeName>
    <alternativeName>
        <fullName evidence="11">ADP-ribose phosphohydrolase</fullName>
    </alternativeName>
    <alternativeName>
        <fullName evidence="10">Adenosine diphosphoribose pyrophosphatase</fullName>
    </alternativeName>
</protein>
<dbReference type="InterPro" id="IPR009288">
    <property type="entry name" value="AIG2-like_dom"/>
</dbReference>
<evidence type="ECO:0000256" key="9">
    <source>
        <dbReference type="ARBA" id="ARBA00030162"/>
    </source>
</evidence>
<evidence type="ECO:0000256" key="3">
    <source>
        <dbReference type="ARBA" id="ARBA00012453"/>
    </source>
</evidence>
<comment type="cofactor">
    <cofactor evidence="1">
        <name>Mg(2+)</name>
        <dbReference type="ChEBI" id="CHEBI:18420"/>
    </cofactor>
</comment>
<comment type="similarity">
    <text evidence="2">Belongs to the Nudix hydrolase family. NudF subfamily.</text>
</comment>
<dbReference type="SUPFAM" id="SSF110857">
    <property type="entry name" value="Gamma-glutamyl cyclotransferase-like"/>
    <property type="match status" value="1"/>
</dbReference>